<sequence>MRKKVTNILLLVLIQAISVSVFAAVEPTVPVIDVDEKVSEPLDSGLGWQLMKSLPMGKSGKSIHMVLINHSQYTDKTIYSAAINRLCRSEKEFCRIRFWSNKRFLPEKASMTPLQYKELKAEYTFNSAAGILQTQWSCSVDPDKSHCVEH</sequence>
<evidence type="ECO:0000313" key="3">
    <source>
        <dbReference type="Proteomes" id="UP000185062"/>
    </source>
</evidence>
<keyword evidence="1" id="KW-0732">Signal</keyword>
<dbReference type="EMBL" id="FSRO01000001">
    <property type="protein sequence ID" value="SIO32933.1"/>
    <property type="molecule type" value="Genomic_DNA"/>
</dbReference>
<keyword evidence="3" id="KW-1185">Reference proteome</keyword>
<reference evidence="2 3" key="1">
    <citation type="submission" date="2016-12" db="EMBL/GenBank/DDBJ databases">
        <authorList>
            <person name="Song W.-J."/>
            <person name="Kurnit D.M."/>
        </authorList>
    </citation>
    <scope>NUCLEOTIDE SEQUENCE [LARGE SCALE GENOMIC DNA]</scope>
    <source>
        <strain evidence="2 3">ATCC 49181</strain>
    </source>
</reference>
<accession>A0A1N6ILV3</accession>
<dbReference type="eggNOG" id="ENOG5030YMR">
    <property type="taxonomic scope" value="Bacteria"/>
</dbReference>
<proteinExistence type="predicted"/>
<feature type="chain" id="PRO_5009936648" evidence="1">
    <location>
        <begin position="24"/>
        <end position="150"/>
    </location>
</feature>
<name>A0A1N6ILV3_9PROT</name>
<gene>
    <name evidence="2" type="ORF">SAMN02743940_1905</name>
</gene>
<evidence type="ECO:0000313" key="2">
    <source>
        <dbReference type="EMBL" id="SIO32933.1"/>
    </source>
</evidence>
<evidence type="ECO:0000256" key="1">
    <source>
        <dbReference type="SAM" id="SignalP"/>
    </source>
</evidence>
<dbReference type="STRING" id="44575.SAMN05216419_1001161"/>
<dbReference type="Proteomes" id="UP000185062">
    <property type="component" value="Unassembled WGS sequence"/>
</dbReference>
<feature type="signal peptide" evidence="1">
    <location>
        <begin position="1"/>
        <end position="23"/>
    </location>
</feature>
<protein>
    <submittedName>
        <fullName evidence="2">Uncharacterized protein</fullName>
    </submittedName>
</protein>
<dbReference type="AlphaFoldDB" id="A0A1N6ILV3"/>
<organism evidence="2 3">
    <name type="scientific">Nitrosomonas cryotolerans ATCC 49181</name>
    <dbReference type="NCBI Taxonomy" id="1131553"/>
    <lineage>
        <taxon>Bacteria</taxon>
        <taxon>Pseudomonadati</taxon>
        <taxon>Pseudomonadota</taxon>
        <taxon>Betaproteobacteria</taxon>
        <taxon>Nitrosomonadales</taxon>
        <taxon>Nitrosomonadaceae</taxon>
        <taxon>Nitrosomonas</taxon>
    </lineage>
</organism>
<dbReference type="RefSeq" id="WP_028460564.1">
    <property type="nucleotide sequence ID" value="NZ_FSRO01000001.1"/>
</dbReference>